<dbReference type="InterPro" id="IPR011042">
    <property type="entry name" value="6-blade_b-propeller_TolB-like"/>
</dbReference>
<evidence type="ECO:0000313" key="1">
    <source>
        <dbReference type="EMBL" id="ALU28278.1"/>
    </source>
</evidence>
<evidence type="ECO:0008006" key="3">
    <source>
        <dbReference type="Google" id="ProtNLM"/>
    </source>
</evidence>
<gene>
    <name evidence="1" type="ORF">AS202_04050</name>
</gene>
<dbReference type="eggNOG" id="COG3386">
    <property type="taxonomic scope" value="Bacteria"/>
</dbReference>
<organism evidence="1 2">
    <name type="scientific">Myroides odoratimimus</name>
    <dbReference type="NCBI Taxonomy" id="76832"/>
    <lineage>
        <taxon>Bacteria</taxon>
        <taxon>Pseudomonadati</taxon>
        <taxon>Bacteroidota</taxon>
        <taxon>Flavobacteriia</taxon>
        <taxon>Flavobacteriales</taxon>
        <taxon>Flavobacteriaceae</taxon>
        <taxon>Myroides</taxon>
    </lineage>
</organism>
<accession>A0A0S7E9X7</accession>
<dbReference type="SUPFAM" id="SSF101898">
    <property type="entry name" value="NHL repeat"/>
    <property type="match status" value="1"/>
</dbReference>
<dbReference type="KEGG" id="mod:AS202_04050"/>
<reference evidence="1 2" key="1">
    <citation type="journal article" date="2016" name="J. Zhejiang Univ. Sci. B">
        <title>Antibiotic resistance mechanisms of Myroides sp.</title>
        <authorList>
            <person name="Hu S."/>
            <person name="Yuan S."/>
            <person name="Qu H."/>
            <person name="Jiang T."/>
            <person name="Zhou Y."/>
            <person name="Wang M."/>
            <person name="Ming D."/>
        </authorList>
    </citation>
    <scope>NUCLEOTIDE SEQUENCE [LARGE SCALE GENOMIC DNA]</scope>
    <source>
        <strain evidence="1 2">PR63039</strain>
    </source>
</reference>
<dbReference type="Gene3D" id="2.120.10.30">
    <property type="entry name" value="TolB, C-terminal domain"/>
    <property type="match status" value="1"/>
</dbReference>
<protein>
    <recommendedName>
        <fullName evidence="3">SdiA-regulated family protein</fullName>
    </recommendedName>
</protein>
<dbReference type="Proteomes" id="UP000069030">
    <property type="component" value="Chromosome"/>
</dbReference>
<evidence type="ECO:0000313" key="2">
    <source>
        <dbReference type="Proteomes" id="UP000069030"/>
    </source>
</evidence>
<dbReference type="RefSeq" id="WP_006259774.1">
    <property type="nucleotide sequence ID" value="NZ_BCMQ01000005.1"/>
</dbReference>
<sequence length="293" mass="33080">MKSLLTISLFSLATLVSCGQKSDITKDHIILPNNLKEVSGLYYDATSNSFWALQDSGNKNELYQIKADGKISHTLKIKDQKNIDWEELTADKEGNLYIGDFGNNKNTRKDLRILKINKDDLQKDKTEVAAVISFEYPEQKAFPPKETELLYDAEAFILYNNNFYIFTKNRSKGFDGTSLVYKIPNQAGHHKAEHVQTFNGCNIYKHCAITGAAISPDEKTFVLLSHSKLWIIDGFNPNAIMDGKISEHKLHHVSQKESVTFGDNNTIYLADEVKDKKGGKIYKVDLGTLKPKP</sequence>
<dbReference type="EMBL" id="CP013690">
    <property type="protein sequence ID" value="ALU28278.1"/>
    <property type="molecule type" value="Genomic_DNA"/>
</dbReference>
<dbReference type="GeneID" id="66973984"/>
<dbReference type="PROSITE" id="PS51257">
    <property type="entry name" value="PROKAR_LIPOPROTEIN"/>
    <property type="match status" value="1"/>
</dbReference>
<name>A0A0S7E9X7_9FLAO</name>
<dbReference type="AlphaFoldDB" id="A0A0S7E9X7"/>
<proteinExistence type="predicted"/>